<reference evidence="3" key="1">
    <citation type="submission" date="2018-02" db="EMBL/GenBank/DDBJ databases">
        <title>Rhizophora mucronata_Transcriptome.</title>
        <authorList>
            <person name="Meera S.P."/>
            <person name="Sreeshan A."/>
            <person name="Augustine A."/>
        </authorList>
    </citation>
    <scope>NUCLEOTIDE SEQUENCE</scope>
    <source>
        <tissue evidence="3">Leaf</tissue>
    </source>
</reference>
<dbReference type="AlphaFoldDB" id="A0A2P2Q709"/>
<keyword evidence="1" id="KW-0812">Transmembrane</keyword>
<keyword evidence="1" id="KW-0472">Membrane</keyword>
<protein>
    <submittedName>
        <fullName evidence="3">Uncharacterized protein MANES_08G049600</fullName>
    </submittedName>
</protein>
<keyword evidence="1" id="KW-1133">Transmembrane helix</keyword>
<proteinExistence type="predicted"/>
<organism evidence="3">
    <name type="scientific">Rhizophora mucronata</name>
    <name type="common">Asiatic mangrove</name>
    <dbReference type="NCBI Taxonomy" id="61149"/>
    <lineage>
        <taxon>Eukaryota</taxon>
        <taxon>Viridiplantae</taxon>
        <taxon>Streptophyta</taxon>
        <taxon>Embryophyta</taxon>
        <taxon>Tracheophyta</taxon>
        <taxon>Spermatophyta</taxon>
        <taxon>Magnoliopsida</taxon>
        <taxon>eudicotyledons</taxon>
        <taxon>Gunneridae</taxon>
        <taxon>Pentapetalae</taxon>
        <taxon>rosids</taxon>
        <taxon>fabids</taxon>
        <taxon>Malpighiales</taxon>
        <taxon>Rhizophoraceae</taxon>
        <taxon>Rhizophora</taxon>
    </lineage>
</organism>
<name>A0A2P2Q709_RHIMU</name>
<accession>A0A2P2Q709</accession>
<evidence type="ECO:0000256" key="1">
    <source>
        <dbReference type="SAM" id="Phobius"/>
    </source>
</evidence>
<sequence>MGQFCVLSFLAGQPVIVFLLIHQGMEPAYSKYGMSTTTPEWSVCSTAKVLAGARSRRGHKFMTHFLFLSQVLSVLLMLTALLKLLVQIGKERQ</sequence>
<feature type="chain" id="PRO_5015199839" evidence="2">
    <location>
        <begin position="31"/>
        <end position="93"/>
    </location>
</feature>
<feature type="transmembrane region" description="Helical" evidence="1">
    <location>
        <begin position="65"/>
        <end position="86"/>
    </location>
</feature>
<keyword evidence="2" id="KW-0732">Signal</keyword>
<evidence type="ECO:0000256" key="2">
    <source>
        <dbReference type="SAM" id="SignalP"/>
    </source>
</evidence>
<evidence type="ECO:0000313" key="3">
    <source>
        <dbReference type="EMBL" id="MBX62778.1"/>
    </source>
</evidence>
<dbReference type="EMBL" id="GGEC01082294">
    <property type="protein sequence ID" value="MBX62778.1"/>
    <property type="molecule type" value="Transcribed_RNA"/>
</dbReference>
<feature type="signal peptide" evidence="2">
    <location>
        <begin position="1"/>
        <end position="30"/>
    </location>
</feature>